<keyword evidence="1" id="KW-0159">Chromosome partition</keyword>
<keyword evidence="2" id="KW-0229">DNA integration</keyword>
<evidence type="ECO:0000256" key="3">
    <source>
        <dbReference type="ARBA" id="ARBA00023125"/>
    </source>
</evidence>
<keyword evidence="4" id="KW-0233">DNA recombination</keyword>
<comment type="caution">
    <text evidence="8">The sequence shown here is derived from an EMBL/GenBank/DDBJ whole genome shotgun (WGS) entry which is preliminary data.</text>
</comment>
<dbReference type="SUPFAM" id="SSF56349">
    <property type="entry name" value="DNA breaking-rejoining enzymes"/>
    <property type="match status" value="1"/>
</dbReference>
<accession>A0A844X9G8</accession>
<name>A0A844X9G8_9SPHN</name>
<evidence type="ECO:0000259" key="7">
    <source>
        <dbReference type="PROSITE" id="PS51900"/>
    </source>
</evidence>
<sequence length="323" mass="35932">MVALWRILRHKNCMRSVRHPYQTDLDRIFKRCKGAYSEKTLSGYRGDLHSFIAWCVDYGHDWVPAAPSTVACFIDDQTQTLSMATVKRRVEAIKFAHRMLDWPSPALSSEVQLAIRRARRARPSRPKQSLGLTSDLLRPMLVACPGTLAGKRDAALISLGYDTLCRSIELAAMRAEHLAPDLAAILILRAKSDPFGEGRIAHLSPSTQDSLAQWLEVSGIKEGPLFQGLHTRKMSGRHLDTASIRRIIKRAAARAELGEKVSSLSGHSMRIGAAQDMMVAGIDQVAIMQAGGWKTISVLGRYVENAATYAIHERRWAQLVQVR</sequence>
<dbReference type="AlphaFoldDB" id="A0A844X9G8"/>
<evidence type="ECO:0000256" key="5">
    <source>
        <dbReference type="PROSITE-ProRule" id="PRU01248"/>
    </source>
</evidence>
<evidence type="ECO:0000256" key="4">
    <source>
        <dbReference type="ARBA" id="ARBA00023172"/>
    </source>
</evidence>
<dbReference type="InterPro" id="IPR011010">
    <property type="entry name" value="DNA_brk_join_enz"/>
</dbReference>
<dbReference type="Pfam" id="PF00589">
    <property type="entry name" value="Phage_integrase"/>
    <property type="match status" value="1"/>
</dbReference>
<dbReference type="GO" id="GO:0003677">
    <property type="term" value="F:DNA binding"/>
    <property type="evidence" value="ECO:0007669"/>
    <property type="project" value="UniProtKB-UniRule"/>
</dbReference>
<evidence type="ECO:0000259" key="6">
    <source>
        <dbReference type="PROSITE" id="PS51898"/>
    </source>
</evidence>
<proteinExistence type="predicted"/>
<dbReference type="InterPro" id="IPR002104">
    <property type="entry name" value="Integrase_catalytic"/>
</dbReference>
<dbReference type="GO" id="GO:0007059">
    <property type="term" value="P:chromosome segregation"/>
    <property type="evidence" value="ECO:0007669"/>
    <property type="project" value="UniProtKB-KW"/>
</dbReference>
<protein>
    <submittedName>
        <fullName evidence="8">Tyrosine-type recombinase/integrase</fullName>
    </submittedName>
</protein>
<keyword evidence="9" id="KW-1185">Reference proteome</keyword>
<dbReference type="InterPro" id="IPR010998">
    <property type="entry name" value="Integrase_recombinase_N"/>
</dbReference>
<dbReference type="EMBL" id="WUBR01000001">
    <property type="protein sequence ID" value="MWV26987.1"/>
    <property type="molecule type" value="Genomic_DNA"/>
</dbReference>
<feature type="domain" description="Tyr recombinase" evidence="6">
    <location>
        <begin position="127"/>
        <end position="318"/>
    </location>
</feature>
<evidence type="ECO:0000256" key="1">
    <source>
        <dbReference type="ARBA" id="ARBA00022829"/>
    </source>
</evidence>
<dbReference type="PANTHER" id="PTHR30349">
    <property type="entry name" value="PHAGE INTEGRASE-RELATED"/>
    <property type="match status" value="1"/>
</dbReference>
<dbReference type="PROSITE" id="PS51898">
    <property type="entry name" value="TYR_RECOMBINASE"/>
    <property type="match status" value="1"/>
</dbReference>
<evidence type="ECO:0000256" key="2">
    <source>
        <dbReference type="ARBA" id="ARBA00022908"/>
    </source>
</evidence>
<dbReference type="Gene3D" id="1.10.150.130">
    <property type="match status" value="1"/>
</dbReference>
<dbReference type="GO" id="GO:0006310">
    <property type="term" value="P:DNA recombination"/>
    <property type="evidence" value="ECO:0007669"/>
    <property type="project" value="UniProtKB-KW"/>
</dbReference>
<organism evidence="8 9">
    <name type="scientific">Aurantiacibacter rhizosphaerae</name>
    <dbReference type="NCBI Taxonomy" id="2691582"/>
    <lineage>
        <taxon>Bacteria</taxon>
        <taxon>Pseudomonadati</taxon>
        <taxon>Pseudomonadota</taxon>
        <taxon>Alphaproteobacteria</taxon>
        <taxon>Sphingomonadales</taxon>
        <taxon>Erythrobacteraceae</taxon>
        <taxon>Aurantiacibacter</taxon>
    </lineage>
</organism>
<dbReference type="InterPro" id="IPR050090">
    <property type="entry name" value="Tyrosine_recombinase_XerCD"/>
</dbReference>
<dbReference type="SUPFAM" id="SSF47823">
    <property type="entry name" value="lambda integrase-like, N-terminal domain"/>
    <property type="match status" value="1"/>
</dbReference>
<reference evidence="8 9" key="2">
    <citation type="submission" date="2020-02" db="EMBL/GenBank/DDBJ databases">
        <title>Erythrobacter dongmakensis sp. nov., isolated from a tidal mudflat.</title>
        <authorList>
            <person name="Kim I.S."/>
        </authorList>
    </citation>
    <scope>NUCLEOTIDE SEQUENCE [LARGE SCALE GENOMIC DNA]</scope>
    <source>
        <strain evidence="8 9">GH3-10</strain>
    </source>
</reference>
<feature type="domain" description="Core-binding (CB)" evidence="7">
    <location>
        <begin position="23"/>
        <end position="101"/>
    </location>
</feature>
<evidence type="ECO:0000313" key="8">
    <source>
        <dbReference type="EMBL" id="MWV26987.1"/>
    </source>
</evidence>
<dbReference type="Gene3D" id="1.10.443.10">
    <property type="entry name" value="Intergrase catalytic core"/>
    <property type="match status" value="1"/>
</dbReference>
<dbReference type="InterPro" id="IPR044068">
    <property type="entry name" value="CB"/>
</dbReference>
<dbReference type="Proteomes" id="UP000461409">
    <property type="component" value="Unassembled WGS sequence"/>
</dbReference>
<reference evidence="8 9" key="1">
    <citation type="submission" date="2019-12" db="EMBL/GenBank/DDBJ databases">
        <authorList>
            <person name="Lee S.D."/>
        </authorList>
    </citation>
    <scope>NUCLEOTIDE SEQUENCE [LARGE SCALE GENOMIC DNA]</scope>
    <source>
        <strain evidence="8 9">GH3-10</strain>
    </source>
</reference>
<evidence type="ECO:0000313" key="9">
    <source>
        <dbReference type="Proteomes" id="UP000461409"/>
    </source>
</evidence>
<keyword evidence="3 5" id="KW-0238">DNA-binding</keyword>
<gene>
    <name evidence="8" type="ORF">GRF63_03615</name>
</gene>
<dbReference type="PANTHER" id="PTHR30349:SF81">
    <property type="entry name" value="TYROSINE RECOMBINASE XERC"/>
    <property type="match status" value="1"/>
</dbReference>
<dbReference type="PROSITE" id="PS51900">
    <property type="entry name" value="CB"/>
    <property type="match status" value="1"/>
</dbReference>
<dbReference type="GO" id="GO:0015074">
    <property type="term" value="P:DNA integration"/>
    <property type="evidence" value="ECO:0007669"/>
    <property type="project" value="UniProtKB-KW"/>
</dbReference>
<dbReference type="InterPro" id="IPR013762">
    <property type="entry name" value="Integrase-like_cat_sf"/>
</dbReference>